<dbReference type="GO" id="GO:0005737">
    <property type="term" value="C:cytoplasm"/>
    <property type="evidence" value="ECO:0007669"/>
    <property type="project" value="UniProtKB-SubCell"/>
</dbReference>
<organism evidence="5 6">
    <name type="scientific">Kingdonia uniflora</name>
    <dbReference type="NCBI Taxonomy" id="39325"/>
    <lineage>
        <taxon>Eukaryota</taxon>
        <taxon>Viridiplantae</taxon>
        <taxon>Streptophyta</taxon>
        <taxon>Embryophyta</taxon>
        <taxon>Tracheophyta</taxon>
        <taxon>Spermatophyta</taxon>
        <taxon>Magnoliopsida</taxon>
        <taxon>Ranunculales</taxon>
        <taxon>Circaeasteraceae</taxon>
        <taxon>Kingdonia</taxon>
    </lineage>
</organism>
<evidence type="ECO:0000256" key="1">
    <source>
        <dbReference type="ARBA" id="ARBA00004496"/>
    </source>
</evidence>
<dbReference type="PANTHER" id="PTHR13105">
    <property type="entry name" value="MYELOID LEUKEMIA FACTOR"/>
    <property type="match status" value="1"/>
</dbReference>
<dbReference type="InterPro" id="IPR019376">
    <property type="entry name" value="Myeloid_leukemia_factor"/>
</dbReference>
<evidence type="ECO:0000256" key="2">
    <source>
        <dbReference type="ARBA" id="ARBA00008332"/>
    </source>
</evidence>
<dbReference type="EMBL" id="JACGCM010001488">
    <property type="protein sequence ID" value="KAF6154574.1"/>
    <property type="molecule type" value="Genomic_DNA"/>
</dbReference>
<accession>A0A7J7MIH4</accession>
<keyword evidence="4" id="KW-0597">Phosphoprotein</keyword>
<comment type="similarity">
    <text evidence="2">Belongs to the MLF family.</text>
</comment>
<dbReference type="Proteomes" id="UP000541444">
    <property type="component" value="Unassembled WGS sequence"/>
</dbReference>
<evidence type="ECO:0000313" key="5">
    <source>
        <dbReference type="EMBL" id="KAF6154574.1"/>
    </source>
</evidence>
<protein>
    <submittedName>
        <fullName evidence="5">Uncharacterized protein</fullName>
    </submittedName>
</protein>
<proteinExistence type="inferred from homology"/>
<reference evidence="5 6" key="1">
    <citation type="journal article" date="2020" name="IScience">
        <title>Genome Sequencing of the Endangered Kingdonia uniflora (Circaeasteraceae, Ranunculales) Reveals Potential Mechanisms of Evolutionary Specialization.</title>
        <authorList>
            <person name="Sun Y."/>
            <person name="Deng T."/>
            <person name="Zhang A."/>
            <person name="Moore M.J."/>
            <person name="Landis J.B."/>
            <person name="Lin N."/>
            <person name="Zhang H."/>
            <person name="Zhang X."/>
            <person name="Huang J."/>
            <person name="Zhang X."/>
            <person name="Sun H."/>
            <person name="Wang H."/>
        </authorList>
    </citation>
    <scope>NUCLEOTIDE SEQUENCE [LARGE SCALE GENOMIC DNA]</scope>
    <source>
        <strain evidence="5">TB1705</strain>
        <tissue evidence="5">Leaf</tissue>
    </source>
</reference>
<dbReference type="AlphaFoldDB" id="A0A7J7MIH4"/>
<dbReference type="OrthoDB" id="8707547at2759"/>
<sequence length="155" mass="17623">MTLEESKEADTTTGKAAHRVSRGIYDKLLPPFPSFPSLGSLIIIACDVNVIGYTRNCIILRDYYCSCEREVLIYFILLGHSFTRKLNSDGKVDSMQTLHNLEEAHNVLFSLDELDGFEKAWERNYQKYLPGWNEAFNTQGNVGKFLSGNTLSILY</sequence>
<name>A0A7J7MIH4_9MAGN</name>
<comment type="caution">
    <text evidence="5">The sequence shown here is derived from an EMBL/GenBank/DDBJ whole genome shotgun (WGS) entry which is preliminary data.</text>
</comment>
<comment type="subcellular location">
    <subcellularLocation>
        <location evidence="1">Cytoplasm</location>
    </subcellularLocation>
</comment>
<evidence type="ECO:0000256" key="3">
    <source>
        <dbReference type="ARBA" id="ARBA00022490"/>
    </source>
</evidence>
<keyword evidence="3" id="KW-0963">Cytoplasm</keyword>
<evidence type="ECO:0000256" key="4">
    <source>
        <dbReference type="ARBA" id="ARBA00022553"/>
    </source>
</evidence>
<evidence type="ECO:0000313" key="6">
    <source>
        <dbReference type="Proteomes" id="UP000541444"/>
    </source>
</evidence>
<gene>
    <name evidence="5" type="ORF">GIB67_017956</name>
</gene>
<keyword evidence="6" id="KW-1185">Reference proteome</keyword>